<dbReference type="Pfam" id="PF18962">
    <property type="entry name" value="Por_Secre_tail"/>
    <property type="match status" value="1"/>
</dbReference>
<name>A0A7X8SQA5_9BACT</name>
<evidence type="ECO:0000259" key="3">
    <source>
        <dbReference type="Pfam" id="PF18962"/>
    </source>
</evidence>
<evidence type="ECO:0000256" key="2">
    <source>
        <dbReference type="SAM" id="SignalP"/>
    </source>
</evidence>
<protein>
    <submittedName>
        <fullName evidence="4">T9SS type A sorting domain-containing protein</fullName>
    </submittedName>
</protein>
<organism evidence="4 5">
    <name type="scientific">Flammeovirga agarivorans</name>
    <dbReference type="NCBI Taxonomy" id="2726742"/>
    <lineage>
        <taxon>Bacteria</taxon>
        <taxon>Pseudomonadati</taxon>
        <taxon>Bacteroidota</taxon>
        <taxon>Cytophagia</taxon>
        <taxon>Cytophagales</taxon>
        <taxon>Flammeovirgaceae</taxon>
        <taxon>Flammeovirga</taxon>
    </lineage>
</organism>
<feature type="region of interest" description="Disordered" evidence="1">
    <location>
        <begin position="913"/>
        <end position="933"/>
    </location>
</feature>
<feature type="chain" id="PRO_5031307171" evidence="2">
    <location>
        <begin position="24"/>
        <end position="1164"/>
    </location>
</feature>
<dbReference type="RefSeq" id="WP_168885134.1">
    <property type="nucleotide sequence ID" value="NZ_JABAIL010000012.1"/>
</dbReference>
<dbReference type="AlphaFoldDB" id="A0A7X8SQA5"/>
<gene>
    <name evidence="4" type="ORF">HGP29_24680</name>
</gene>
<keyword evidence="2" id="KW-0732">Signal</keyword>
<comment type="caution">
    <text evidence="4">The sequence shown here is derived from an EMBL/GenBank/DDBJ whole genome shotgun (WGS) entry which is preliminary data.</text>
</comment>
<dbReference type="NCBIfam" id="TIGR04183">
    <property type="entry name" value="Por_Secre_tail"/>
    <property type="match status" value="1"/>
</dbReference>
<feature type="signal peptide" evidence="2">
    <location>
        <begin position="1"/>
        <end position="23"/>
    </location>
</feature>
<proteinExistence type="predicted"/>
<reference evidence="4 5" key="1">
    <citation type="submission" date="2020-04" db="EMBL/GenBank/DDBJ databases">
        <title>Flammeovirga sp. SR4, a novel species isolated from seawater.</title>
        <authorList>
            <person name="Wang X."/>
        </authorList>
    </citation>
    <scope>NUCLEOTIDE SEQUENCE [LARGE SCALE GENOMIC DNA]</scope>
    <source>
        <strain evidence="4 5">SR4</strain>
    </source>
</reference>
<dbReference type="EMBL" id="JABAIL010000012">
    <property type="protein sequence ID" value="NLR94423.1"/>
    <property type="molecule type" value="Genomic_DNA"/>
</dbReference>
<evidence type="ECO:0000313" key="4">
    <source>
        <dbReference type="EMBL" id="NLR94423.1"/>
    </source>
</evidence>
<accession>A0A7X8SQA5</accession>
<evidence type="ECO:0000313" key="5">
    <source>
        <dbReference type="Proteomes" id="UP000585050"/>
    </source>
</evidence>
<sequence>MRTIQLTLLISLCLYFFSNTVYSQTLPTSGLVFHLDSDQGLTVGGDGKVTWVEQIQGASFVSDGTTDLEVVDVKYNGLNTDFSAVKFSDNGYLKLQSNVTYSDVKRVFIVYKSSFKPLYNNSTDLMMLFGDRYTQVALETRSRVVNAGLGREYVPYTFSLDGNSEWNPTAKHAINFNSLSDEYHDNTDPRDDAWTYNEWEIVEVEYITSRDLVQGTNGDGNWSNIELGRLVHNTNMFFQGEIAEVIVYNDSFSEQDDLKDYIKDKYKIQQRQWFTTASSTSWDGTNAWSLDSTTLDVGNAPYSYPVTGDKAFVMKGHTINMIENHVNLNELMIDENAVVNAREYINHNFHAFKGTGTYRTYANELPNCDLLGNETFYLEGGGIFHFSADDLNNNSDVALSDDRYSTFNFNSLIVNIGAYEFDFGSDVHVYDTLKVYNSTIKLTHDMEVDSNFVLYSSSKIIDDGNDRELMIRGHFNISDGCEVDIENTLVRFEGEGSKDNDNTYYQRFQIGGPTKVKKVRIERPDVKDQVQIISTNEAYQLEFNSATPNNGLDGDGNYDPSLFHIELVKGRLRFADNVQHELITSTVGGENPIRKITDGMNIWISGSNQISVNTIDTASLIIENGGFMTAVSTSEIALNKTNLTIQGTLQLGISNGGSTNGLLTVDGNVTFDGSNSKFNYRSGIMTLTGNFFKGTEVVKRSGASDPVIKFSGTRQSYISADFDTDFRIGQLIIDKSVGGSQPGLVVRDYEVFTNNVIFNNGLLNANGLLTWDTTTDEKQSSAISKDSYIIGKASFIVDQGGSAYFPIGGTSGFYLAGVGPAPLTDFNRTVSAGANLITWQAMYVDEAIGGDIPSDQYSKKYEDGMWRINPNKATSTEITFFLENADITEVDGEDKSDNLRVLTRDNSSLSNNMTWEHRSGIGNPPKEFKRDDTPGNEDKLLAIKTEAFSFNAGEIPSGASGLRVMSGLSNYEFTPGLSINEDLPVELIDFTAEVNTGIVELKWSTAQELNNDGFYIEKSVDKKHWHEVDFIKGQGTTSVRNDYSTEDTTPFQGTSYYRLVQLDFDGKMEVFSPQEITMGEEATGEFLMYPNPNKGILTFKFFNTSSDAIQLNIYTQLGEIVNRILVDSSYNNSLRWDTSQLASGVYIVEYINKKERQLKKLIVN</sequence>
<dbReference type="InterPro" id="IPR026444">
    <property type="entry name" value="Secre_tail"/>
</dbReference>
<feature type="domain" description="Secretion system C-terminal sorting" evidence="3">
    <location>
        <begin position="1088"/>
        <end position="1163"/>
    </location>
</feature>
<evidence type="ECO:0000256" key="1">
    <source>
        <dbReference type="SAM" id="MobiDB-lite"/>
    </source>
</evidence>
<dbReference type="Proteomes" id="UP000585050">
    <property type="component" value="Unassembled WGS sequence"/>
</dbReference>
<keyword evidence="5" id="KW-1185">Reference proteome</keyword>